<evidence type="ECO:0000313" key="4">
    <source>
        <dbReference type="Proteomes" id="UP000692954"/>
    </source>
</evidence>
<protein>
    <submittedName>
        <fullName evidence="3">Uncharacterized protein</fullName>
    </submittedName>
</protein>
<feature type="coiled-coil region" evidence="1">
    <location>
        <begin position="116"/>
        <end position="188"/>
    </location>
</feature>
<reference evidence="3" key="1">
    <citation type="submission" date="2021-01" db="EMBL/GenBank/DDBJ databases">
        <authorList>
            <consortium name="Genoscope - CEA"/>
            <person name="William W."/>
        </authorList>
    </citation>
    <scope>NUCLEOTIDE SEQUENCE</scope>
</reference>
<name>A0A8S1KU02_9CILI</name>
<comment type="caution">
    <text evidence="3">The sequence shown here is derived from an EMBL/GenBank/DDBJ whole genome shotgun (WGS) entry which is preliminary data.</text>
</comment>
<proteinExistence type="predicted"/>
<dbReference type="AlphaFoldDB" id="A0A8S1KU02"/>
<dbReference type="Proteomes" id="UP000692954">
    <property type="component" value="Unassembled WGS sequence"/>
</dbReference>
<evidence type="ECO:0000256" key="1">
    <source>
        <dbReference type="SAM" id="Coils"/>
    </source>
</evidence>
<keyword evidence="4" id="KW-1185">Reference proteome</keyword>
<sequence>MITQDQLNFLNTLLDQELQQLTKSCDLRDLDNKIQSLESHIQSNIDKQLGSQQSIIERAFPTLGIKESDEDFTPFKQTQRKTTPIRATSSKQKKQSIDQKKNLKKASQETNYAKALIIEKQKNSELQSEVKQLNKKLKKAQATITQLKQELLENEKYKENFLKSESIRQQQKELISCLKKEIDQHKRK</sequence>
<organism evidence="3 4">
    <name type="scientific">Paramecium sonneborni</name>
    <dbReference type="NCBI Taxonomy" id="65129"/>
    <lineage>
        <taxon>Eukaryota</taxon>
        <taxon>Sar</taxon>
        <taxon>Alveolata</taxon>
        <taxon>Ciliophora</taxon>
        <taxon>Intramacronucleata</taxon>
        <taxon>Oligohymenophorea</taxon>
        <taxon>Peniculida</taxon>
        <taxon>Parameciidae</taxon>
        <taxon>Paramecium</taxon>
    </lineage>
</organism>
<accession>A0A8S1KU02</accession>
<feature type="region of interest" description="Disordered" evidence="2">
    <location>
        <begin position="74"/>
        <end position="106"/>
    </location>
</feature>
<evidence type="ECO:0000256" key="2">
    <source>
        <dbReference type="SAM" id="MobiDB-lite"/>
    </source>
</evidence>
<evidence type="ECO:0000313" key="3">
    <source>
        <dbReference type="EMBL" id="CAD8054434.1"/>
    </source>
</evidence>
<feature type="compositionally biased region" description="Polar residues" evidence="2">
    <location>
        <begin position="75"/>
        <end position="88"/>
    </location>
</feature>
<dbReference type="EMBL" id="CAJJDN010000008">
    <property type="protein sequence ID" value="CAD8054434.1"/>
    <property type="molecule type" value="Genomic_DNA"/>
</dbReference>
<keyword evidence="1" id="KW-0175">Coiled coil</keyword>
<gene>
    <name evidence="3" type="ORF">PSON_ATCC_30995.1.T0080294</name>
</gene>